<evidence type="ECO:0000259" key="9">
    <source>
        <dbReference type="Pfam" id="PF02771"/>
    </source>
</evidence>
<dbReference type="InterPro" id="IPR009100">
    <property type="entry name" value="AcylCoA_DH/oxidase_NM_dom_sf"/>
</dbReference>
<dbReference type="AlphaFoldDB" id="A0A2P4URV1"/>
<dbReference type="Pfam" id="PF02771">
    <property type="entry name" value="Acyl-CoA_dh_N"/>
    <property type="match status" value="1"/>
</dbReference>
<gene>
    <name evidence="10" type="primary">acdA_2</name>
    <name evidence="10" type="ORF">BTM25_22010</name>
</gene>
<evidence type="ECO:0000313" key="11">
    <source>
        <dbReference type="Proteomes" id="UP000242367"/>
    </source>
</evidence>
<dbReference type="SUPFAM" id="SSF56645">
    <property type="entry name" value="Acyl-CoA dehydrogenase NM domain-like"/>
    <property type="match status" value="1"/>
</dbReference>
<feature type="domain" description="Acyl-CoA dehydrogenase/oxidase N-terminal" evidence="9">
    <location>
        <begin position="11"/>
        <end position="117"/>
    </location>
</feature>
<dbReference type="FunFam" id="2.40.110.10:FF:000002">
    <property type="entry name" value="Acyl-CoA dehydrogenase fadE12"/>
    <property type="match status" value="1"/>
</dbReference>
<sequence length="406" mass="44501">MTNTGYSLDLSEDVREVKQWVHEFARDVIRPAAHEWDEREETPWPIIQEAAKIGIYSLDFFATQWLEPSGLGIPVAFEELFWGDAGIGLAIVGTGLAAASVAAVGTHEQIAEWVPLMFGTADDVKLGAFCASEPDAGSDVGSIRTRAVYDESNDEWVLNGTKTWATNGGIADVHVVVASVHPDLGSRGQASFIIPPGTPGLEQGQKFKKHGIRASHTAEVILDDVRIPARLIVGGKDKFDERIARVREGKRGRGQAAMRTFESTRPSVGAEALGVARAAYEYALEYAQQREQFGRKIGDFQAVAFKLADMRMQIDAARLMVHRAAWMARNGKDFAHAEGSQAKLLASEVAVRVTEEAIQILGGNGYTRDYPVERMHRDAKIFTIFEGTSEIQRLVIGRTITGLPLR</sequence>
<reference evidence="10 11" key="1">
    <citation type="journal article" date="2017" name="Chemistry">
        <title>Isolation, Biosynthesis and Chemical Modifications of Rubterolones A-F: Rare Tropolone Alkaloids from Actinomadura sp. 5-2.</title>
        <authorList>
            <person name="Guo H."/>
            <person name="Benndorf R."/>
            <person name="Leichnitz D."/>
            <person name="Klassen J.L."/>
            <person name="Vollmers J."/>
            <person name="Gorls H."/>
            <person name="Steinacker M."/>
            <person name="Weigel C."/>
            <person name="Dahse H.M."/>
            <person name="Kaster A.K."/>
            <person name="de Beer Z.W."/>
            <person name="Poulsen M."/>
            <person name="Beemelmanns C."/>
        </authorList>
    </citation>
    <scope>NUCLEOTIDE SEQUENCE [LARGE SCALE GENOMIC DNA]</scope>
    <source>
        <strain evidence="10 11">5-2</strain>
    </source>
</reference>
<evidence type="ECO:0000256" key="4">
    <source>
        <dbReference type="ARBA" id="ARBA00022827"/>
    </source>
</evidence>
<evidence type="ECO:0000313" key="10">
    <source>
        <dbReference type="EMBL" id="POM27780.1"/>
    </source>
</evidence>
<dbReference type="InterPro" id="IPR036250">
    <property type="entry name" value="AcylCo_DH-like_C"/>
</dbReference>
<feature type="domain" description="Acyl-CoA dehydrogenase/oxidase C-terminal" evidence="7">
    <location>
        <begin position="255"/>
        <end position="400"/>
    </location>
</feature>
<keyword evidence="11" id="KW-1185">Reference proteome</keyword>
<dbReference type="Gene3D" id="1.20.140.10">
    <property type="entry name" value="Butyryl-CoA Dehydrogenase, subunit A, domain 3"/>
    <property type="match status" value="1"/>
</dbReference>
<dbReference type="SUPFAM" id="SSF47203">
    <property type="entry name" value="Acyl-CoA dehydrogenase C-terminal domain-like"/>
    <property type="match status" value="1"/>
</dbReference>
<dbReference type="InterPro" id="IPR009075">
    <property type="entry name" value="AcylCo_DH/oxidase_C"/>
</dbReference>
<comment type="cofactor">
    <cofactor evidence="1 6">
        <name>FAD</name>
        <dbReference type="ChEBI" id="CHEBI:57692"/>
    </cofactor>
</comment>
<dbReference type="InterPro" id="IPR037069">
    <property type="entry name" value="AcylCoA_DH/ox_N_sf"/>
</dbReference>
<dbReference type="PANTHER" id="PTHR43884:SF12">
    <property type="entry name" value="ISOVALERYL-COA DEHYDROGENASE, MITOCHONDRIAL-RELATED"/>
    <property type="match status" value="1"/>
</dbReference>
<evidence type="ECO:0000256" key="6">
    <source>
        <dbReference type="RuleBase" id="RU362125"/>
    </source>
</evidence>
<dbReference type="FunFam" id="1.20.140.10:FF:000004">
    <property type="entry name" value="Acyl-CoA dehydrogenase FadE25"/>
    <property type="match status" value="1"/>
</dbReference>
<evidence type="ECO:0000256" key="2">
    <source>
        <dbReference type="ARBA" id="ARBA00009347"/>
    </source>
</evidence>
<dbReference type="PROSITE" id="PS00073">
    <property type="entry name" value="ACYL_COA_DH_2"/>
    <property type="match status" value="1"/>
</dbReference>
<organism evidence="10 11">
    <name type="scientific">Actinomadura rubteroloni</name>
    <dbReference type="NCBI Taxonomy" id="1926885"/>
    <lineage>
        <taxon>Bacteria</taxon>
        <taxon>Bacillati</taxon>
        <taxon>Actinomycetota</taxon>
        <taxon>Actinomycetes</taxon>
        <taxon>Streptosporangiales</taxon>
        <taxon>Thermomonosporaceae</taxon>
        <taxon>Actinomadura</taxon>
    </lineage>
</organism>
<keyword evidence="5 6" id="KW-0560">Oxidoreductase</keyword>
<dbReference type="InterPro" id="IPR046373">
    <property type="entry name" value="Acyl-CoA_Oxase/DH_mid-dom_sf"/>
</dbReference>
<dbReference type="Pfam" id="PF00441">
    <property type="entry name" value="Acyl-CoA_dh_1"/>
    <property type="match status" value="1"/>
</dbReference>
<comment type="similarity">
    <text evidence="2 6">Belongs to the acyl-CoA dehydrogenase family.</text>
</comment>
<name>A0A2P4URV1_9ACTN</name>
<dbReference type="Gene3D" id="2.40.110.10">
    <property type="entry name" value="Butyryl-CoA Dehydrogenase, subunit A, domain 2"/>
    <property type="match status" value="1"/>
</dbReference>
<feature type="domain" description="Acyl-CoA oxidase/dehydrogenase middle" evidence="8">
    <location>
        <begin position="128"/>
        <end position="225"/>
    </location>
</feature>
<accession>A0A2P4URV1</accession>
<proteinExistence type="inferred from homology"/>
<keyword evidence="3 6" id="KW-0285">Flavoprotein</keyword>
<dbReference type="Gene3D" id="1.10.540.10">
    <property type="entry name" value="Acyl-CoA dehydrogenase/oxidase, N-terminal domain"/>
    <property type="match status" value="1"/>
</dbReference>
<keyword evidence="4 6" id="KW-0274">FAD</keyword>
<dbReference type="GO" id="GO:0003995">
    <property type="term" value="F:acyl-CoA dehydrogenase activity"/>
    <property type="evidence" value="ECO:0007669"/>
    <property type="project" value="InterPro"/>
</dbReference>
<dbReference type="EC" id="1.3.99.-" evidence="10"/>
<evidence type="ECO:0000256" key="1">
    <source>
        <dbReference type="ARBA" id="ARBA00001974"/>
    </source>
</evidence>
<dbReference type="Pfam" id="PF02770">
    <property type="entry name" value="Acyl-CoA_dh_M"/>
    <property type="match status" value="1"/>
</dbReference>
<evidence type="ECO:0000256" key="3">
    <source>
        <dbReference type="ARBA" id="ARBA00022630"/>
    </source>
</evidence>
<comment type="caution">
    <text evidence="10">The sequence shown here is derived from an EMBL/GenBank/DDBJ whole genome shotgun (WGS) entry which is preliminary data.</text>
</comment>
<dbReference type="Proteomes" id="UP000242367">
    <property type="component" value="Unassembled WGS sequence"/>
</dbReference>
<dbReference type="PANTHER" id="PTHR43884">
    <property type="entry name" value="ACYL-COA DEHYDROGENASE"/>
    <property type="match status" value="1"/>
</dbReference>
<evidence type="ECO:0000259" key="7">
    <source>
        <dbReference type="Pfam" id="PF00441"/>
    </source>
</evidence>
<dbReference type="RefSeq" id="WP_103562556.1">
    <property type="nucleotide sequence ID" value="NZ_MTBP01000001.1"/>
</dbReference>
<evidence type="ECO:0000259" key="8">
    <source>
        <dbReference type="Pfam" id="PF02770"/>
    </source>
</evidence>
<evidence type="ECO:0000256" key="5">
    <source>
        <dbReference type="ARBA" id="ARBA00023002"/>
    </source>
</evidence>
<dbReference type="InterPro" id="IPR013786">
    <property type="entry name" value="AcylCoA_DH/ox_N"/>
</dbReference>
<dbReference type="InterPro" id="IPR006091">
    <property type="entry name" value="Acyl-CoA_Oxase/DH_mid-dom"/>
</dbReference>
<dbReference type="GO" id="GO:0050660">
    <property type="term" value="F:flavin adenine dinucleotide binding"/>
    <property type="evidence" value="ECO:0007669"/>
    <property type="project" value="InterPro"/>
</dbReference>
<protein>
    <submittedName>
        <fullName evidence="10">Acyl-CoA dehydrogenase</fullName>
        <ecNumber evidence="10">1.3.99.-</ecNumber>
    </submittedName>
</protein>
<dbReference type="EMBL" id="MTBP01000001">
    <property type="protein sequence ID" value="POM27780.1"/>
    <property type="molecule type" value="Genomic_DNA"/>
</dbReference>
<dbReference type="InterPro" id="IPR006089">
    <property type="entry name" value="Acyl-CoA_DH_CS"/>
</dbReference>